<reference evidence="1" key="1">
    <citation type="submission" date="2019-09" db="EMBL/GenBank/DDBJ databases">
        <authorList>
            <person name="Rodrigo-Torres L."/>
            <person name="Arahal R. D."/>
            <person name="Lucena T."/>
        </authorList>
    </citation>
    <scope>NUCLEOTIDE SEQUENCE</scope>
    <source>
        <strain evidence="1">ISS653</strain>
    </source>
</reference>
<dbReference type="EMBL" id="CABVMM010000006">
    <property type="protein sequence ID" value="VVV00455.1"/>
    <property type="molecule type" value="Genomic_DNA"/>
</dbReference>
<comment type="caution">
    <text evidence="1">The sequence shown here is derived from an EMBL/GenBank/DDBJ whole genome shotgun (WGS) entry which is preliminary data.</text>
</comment>
<gene>
    <name evidence="1" type="ORF">FVB9532_01726</name>
</gene>
<name>A0AC61YAS9_9FLAO</name>
<evidence type="ECO:0000313" key="2">
    <source>
        <dbReference type="Proteomes" id="UP000356253"/>
    </source>
</evidence>
<dbReference type="Proteomes" id="UP000356253">
    <property type="component" value="Unassembled WGS sequence"/>
</dbReference>
<keyword evidence="2" id="KW-1185">Reference proteome</keyword>
<proteinExistence type="predicted"/>
<protein>
    <submittedName>
        <fullName evidence="1">Uncharacterized protein</fullName>
    </submittedName>
</protein>
<organism evidence="1 2">
    <name type="scientific">Mesonia oceanica</name>
    <dbReference type="NCBI Taxonomy" id="2687242"/>
    <lineage>
        <taxon>Bacteria</taxon>
        <taxon>Pseudomonadati</taxon>
        <taxon>Bacteroidota</taxon>
        <taxon>Flavobacteriia</taxon>
        <taxon>Flavobacteriales</taxon>
        <taxon>Flavobacteriaceae</taxon>
        <taxon>Mesonia</taxon>
    </lineage>
</organism>
<sequence>MNNCIQTTQGVSYQLSKYLGFRKTPQTEEEKAIWNAIARLAKFIGQQDHYIHMLRFKPLHKVCNSIIIAVVLDDLLDDMNSDLFKVRCYLIDYDAKHTRSV</sequence>
<accession>A0AC61YAS9</accession>
<evidence type="ECO:0000313" key="1">
    <source>
        <dbReference type="EMBL" id="VVV00455.1"/>
    </source>
</evidence>